<reference evidence="1 2" key="1">
    <citation type="submission" date="2024-04" db="EMBL/GenBank/DDBJ databases">
        <title>genome sequences of Mucor flavus KT1a and Helicostylum pulchrum KT1b strains isolated from the surface of a dry-aged beef.</title>
        <authorList>
            <person name="Toyotome T."/>
            <person name="Hosono M."/>
            <person name="Torimaru M."/>
            <person name="Fukuda K."/>
            <person name="Mikami N."/>
        </authorList>
    </citation>
    <scope>NUCLEOTIDE SEQUENCE [LARGE SCALE GENOMIC DNA]</scope>
    <source>
        <strain evidence="1 2">KT1a</strain>
    </source>
</reference>
<organism evidence="1 2">
    <name type="scientific">Mucor flavus</name>
    <dbReference type="NCBI Taxonomy" id="439312"/>
    <lineage>
        <taxon>Eukaryota</taxon>
        <taxon>Fungi</taxon>
        <taxon>Fungi incertae sedis</taxon>
        <taxon>Mucoromycota</taxon>
        <taxon>Mucoromycotina</taxon>
        <taxon>Mucoromycetes</taxon>
        <taxon>Mucorales</taxon>
        <taxon>Mucorineae</taxon>
        <taxon>Mucoraceae</taxon>
        <taxon>Mucor</taxon>
    </lineage>
</organism>
<name>A0ABP9Z3P0_9FUNG</name>
<keyword evidence="2" id="KW-1185">Reference proteome</keyword>
<proteinExistence type="predicted"/>
<protein>
    <submittedName>
        <fullName evidence="1">Uncharacterized protein</fullName>
    </submittedName>
</protein>
<accession>A0ABP9Z3P0</accession>
<comment type="caution">
    <text evidence="1">The sequence shown here is derived from an EMBL/GenBank/DDBJ whole genome shotgun (WGS) entry which is preliminary data.</text>
</comment>
<evidence type="ECO:0000313" key="1">
    <source>
        <dbReference type="EMBL" id="GAA5813719.1"/>
    </source>
</evidence>
<gene>
    <name evidence="1" type="ORF">MFLAVUS_007206</name>
</gene>
<evidence type="ECO:0000313" key="2">
    <source>
        <dbReference type="Proteomes" id="UP001473302"/>
    </source>
</evidence>
<dbReference type="Proteomes" id="UP001473302">
    <property type="component" value="Unassembled WGS sequence"/>
</dbReference>
<sequence length="119" mass="14009">MVYADNQNDFFKYCEGACNAEFLPKLVSLLNSTEIPNDEYGKIDPYWRECQYRCYRCFLPAAVRAMRFLENLFKIESQSNIRSRLGVAKVIDNVDQSLRSCYSQWKNANEAEDFESKFE</sequence>
<dbReference type="EMBL" id="BAABUK010000018">
    <property type="protein sequence ID" value="GAA5813719.1"/>
    <property type="molecule type" value="Genomic_DNA"/>
</dbReference>